<protein>
    <submittedName>
        <fullName evidence="1">Uncharacterized protein</fullName>
    </submittedName>
</protein>
<dbReference type="Proteomes" id="UP000770717">
    <property type="component" value="Unassembled WGS sequence"/>
</dbReference>
<comment type="caution">
    <text evidence="1">The sequence shown here is derived from an EMBL/GenBank/DDBJ whole genome shotgun (WGS) entry which is preliminary data.</text>
</comment>
<keyword evidence="2" id="KW-1185">Reference proteome</keyword>
<dbReference type="EMBL" id="WNTK01033117">
    <property type="protein sequence ID" value="KAG9460922.1"/>
    <property type="molecule type" value="Genomic_DNA"/>
</dbReference>
<proteinExistence type="predicted"/>
<sequence>MHLEKMEFQITLRKSQCPGGNNSVHKFSQSQINLIQNKSVHGKSNKTKTKSQSGVLCAFLHPFIKIDETKICRANLSIKQSLPRETG</sequence>
<evidence type="ECO:0000313" key="2">
    <source>
        <dbReference type="Proteomes" id="UP000770717"/>
    </source>
</evidence>
<organism evidence="1 2">
    <name type="scientific">Eleutherodactylus coqui</name>
    <name type="common">Puerto Rican coqui</name>
    <dbReference type="NCBI Taxonomy" id="57060"/>
    <lineage>
        <taxon>Eukaryota</taxon>
        <taxon>Metazoa</taxon>
        <taxon>Chordata</taxon>
        <taxon>Craniata</taxon>
        <taxon>Vertebrata</taxon>
        <taxon>Euteleostomi</taxon>
        <taxon>Amphibia</taxon>
        <taxon>Batrachia</taxon>
        <taxon>Anura</taxon>
        <taxon>Neobatrachia</taxon>
        <taxon>Hyloidea</taxon>
        <taxon>Eleutherodactylidae</taxon>
        <taxon>Eleutherodactylinae</taxon>
        <taxon>Eleutherodactylus</taxon>
        <taxon>Eleutherodactylus</taxon>
    </lineage>
</organism>
<evidence type="ECO:0000313" key="1">
    <source>
        <dbReference type="EMBL" id="KAG9460922.1"/>
    </source>
</evidence>
<name>A0A8J6AZC2_ELECQ</name>
<dbReference type="AlphaFoldDB" id="A0A8J6AZC2"/>
<accession>A0A8J6AZC2</accession>
<reference evidence="1" key="1">
    <citation type="thesis" date="2020" institute="ProQuest LLC" country="789 East Eisenhower Parkway, Ann Arbor, MI, USA">
        <title>Comparative Genomics and Chromosome Evolution.</title>
        <authorList>
            <person name="Mudd A.B."/>
        </authorList>
    </citation>
    <scope>NUCLEOTIDE SEQUENCE</scope>
    <source>
        <strain evidence="1">HN-11 Male</strain>
        <tissue evidence="1">Kidney and liver</tissue>
    </source>
</reference>
<gene>
    <name evidence="1" type="ORF">GDO78_018730</name>
</gene>